<keyword evidence="4" id="KW-1003">Cell membrane</keyword>
<feature type="transmembrane region" description="Helical" evidence="10">
    <location>
        <begin position="191"/>
        <end position="210"/>
    </location>
</feature>
<evidence type="ECO:0000313" key="12">
    <source>
        <dbReference type="EMBL" id="MFG1706980.1"/>
    </source>
</evidence>
<dbReference type="Gene3D" id="1.20.1250.20">
    <property type="entry name" value="MFS general substrate transporter like domains"/>
    <property type="match status" value="2"/>
</dbReference>
<keyword evidence="13" id="KW-1185">Reference proteome</keyword>
<dbReference type="PROSITE" id="PS00217">
    <property type="entry name" value="SUGAR_TRANSPORT_2"/>
    <property type="match status" value="1"/>
</dbReference>
<feature type="transmembrane region" description="Helical" evidence="10">
    <location>
        <begin position="332"/>
        <end position="356"/>
    </location>
</feature>
<dbReference type="InterPro" id="IPR036259">
    <property type="entry name" value="MFS_trans_sf"/>
</dbReference>
<feature type="transmembrane region" description="Helical" evidence="10">
    <location>
        <begin position="368"/>
        <end position="388"/>
    </location>
</feature>
<dbReference type="InterPro" id="IPR011701">
    <property type="entry name" value="MFS"/>
</dbReference>
<feature type="transmembrane region" description="Helical" evidence="10">
    <location>
        <begin position="280"/>
        <end position="300"/>
    </location>
</feature>
<dbReference type="PROSITE" id="PS50850">
    <property type="entry name" value="MFS"/>
    <property type="match status" value="1"/>
</dbReference>
<evidence type="ECO:0000256" key="10">
    <source>
        <dbReference type="SAM" id="Phobius"/>
    </source>
</evidence>
<evidence type="ECO:0000259" key="11">
    <source>
        <dbReference type="PROSITE" id="PS50850"/>
    </source>
</evidence>
<dbReference type="PANTHER" id="PTHR43528">
    <property type="entry name" value="ALPHA-KETOGLUTARATE PERMEASE"/>
    <property type="match status" value="1"/>
</dbReference>
<feature type="transmembrane region" description="Helical" evidence="10">
    <location>
        <begin position="157"/>
        <end position="185"/>
    </location>
</feature>
<keyword evidence="7 10" id="KW-1133">Transmembrane helix</keyword>
<keyword evidence="5 10" id="KW-0812">Transmembrane</keyword>
<keyword evidence="3" id="KW-0813">Transport</keyword>
<evidence type="ECO:0000256" key="7">
    <source>
        <dbReference type="ARBA" id="ARBA00022989"/>
    </source>
</evidence>
<dbReference type="PANTHER" id="PTHR43528:SF1">
    <property type="entry name" value="ALPHA-KETOGLUTARATE PERMEASE"/>
    <property type="match status" value="1"/>
</dbReference>
<feature type="transmembrane region" description="Helical" evidence="10">
    <location>
        <begin position="242"/>
        <end position="260"/>
    </location>
</feature>
<feature type="transmembrane region" description="Helical" evidence="10">
    <location>
        <begin position="20"/>
        <end position="44"/>
    </location>
</feature>
<name>A0ABW7AL15_9ACTN</name>
<feature type="transmembrane region" description="Helical" evidence="10">
    <location>
        <begin position="307"/>
        <end position="326"/>
    </location>
</feature>
<dbReference type="SUPFAM" id="SSF103473">
    <property type="entry name" value="MFS general substrate transporter"/>
    <property type="match status" value="1"/>
</dbReference>
<sequence length="457" mass="48011">MPTPPHERVMKTKTSRPRTVAALVLGHFIEVYDTALYGLFVAPISTAFFPAGNAEAALIATLAVFGVSFLSRAAGGLFFGVMADRIGRRNAMMLSILLVGVSTAGIGVIPTYETAALLSPILLVLCRLLQGFASGGETTVAPVFLGEFASRKRRGFVTSFIAIAGNLGTLAAAATGVITGLLVNAATFDAWGWRVAFLIAAPLALVGLYFRYGLEEPPAYVAARARVKSASIGTALRRSWRMILRVSCVGALGSTFYIMFVYYPTYLVQESNLSAGQARVVPLILISMLVVFNPLVGLLGDRFGRKVPLLLGGLASMLFVLPGFLVAQSGGFPAAVLGGMLILISVPLCLGAIHAVSMEFYPTEVRATAAGIASTVGTFVFSGLPPVIVNVLTTQSHMPLSPAFVIMGTAAIGLIAAWGLPDSRKIELESVEASIKEQEETTAAADDPQQAPGRVTP</sequence>
<feature type="transmembrane region" description="Helical" evidence="10">
    <location>
        <begin position="56"/>
        <end position="79"/>
    </location>
</feature>
<feature type="transmembrane region" description="Helical" evidence="10">
    <location>
        <begin position="91"/>
        <end position="109"/>
    </location>
</feature>
<feature type="transmembrane region" description="Helical" evidence="10">
    <location>
        <begin position="121"/>
        <end position="145"/>
    </location>
</feature>
<evidence type="ECO:0000256" key="2">
    <source>
        <dbReference type="ARBA" id="ARBA00008240"/>
    </source>
</evidence>
<dbReference type="Pfam" id="PF07690">
    <property type="entry name" value="MFS_1"/>
    <property type="match status" value="1"/>
</dbReference>
<gene>
    <name evidence="12" type="ORF">ACFLIM_27680</name>
</gene>
<accession>A0ABW7AL15</accession>
<keyword evidence="6" id="KW-0769">Symport</keyword>
<organism evidence="12 13">
    <name type="scientific">Nonomuraea marmarensis</name>
    <dbReference type="NCBI Taxonomy" id="3351344"/>
    <lineage>
        <taxon>Bacteria</taxon>
        <taxon>Bacillati</taxon>
        <taxon>Actinomycetota</taxon>
        <taxon>Actinomycetes</taxon>
        <taxon>Streptosporangiales</taxon>
        <taxon>Streptosporangiaceae</taxon>
        <taxon>Nonomuraea</taxon>
    </lineage>
</organism>
<protein>
    <submittedName>
        <fullName evidence="12">MFS transporter</fullName>
    </submittedName>
</protein>
<evidence type="ECO:0000313" key="13">
    <source>
        <dbReference type="Proteomes" id="UP001603978"/>
    </source>
</evidence>
<evidence type="ECO:0000256" key="9">
    <source>
        <dbReference type="SAM" id="MobiDB-lite"/>
    </source>
</evidence>
<dbReference type="InterPro" id="IPR020846">
    <property type="entry name" value="MFS_dom"/>
</dbReference>
<feature type="region of interest" description="Disordered" evidence="9">
    <location>
        <begin position="436"/>
        <end position="457"/>
    </location>
</feature>
<feature type="transmembrane region" description="Helical" evidence="10">
    <location>
        <begin position="400"/>
        <end position="420"/>
    </location>
</feature>
<dbReference type="RefSeq" id="WP_393170312.1">
    <property type="nucleotide sequence ID" value="NZ_JBICRM010000018.1"/>
</dbReference>
<dbReference type="Proteomes" id="UP001603978">
    <property type="component" value="Unassembled WGS sequence"/>
</dbReference>
<comment type="subcellular location">
    <subcellularLocation>
        <location evidence="1">Cell membrane</location>
        <topology evidence="1">Multi-pass membrane protein</topology>
    </subcellularLocation>
</comment>
<evidence type="ECO:0000256" key="1">
    <source>
        <dbReference type="ARBA" id="ARBA00004651"/>
    </source>
</evidence>
<keyword evidence="8 10" id="KW-0472">Membrane</keyword>
<evidence type="ECO:0000256" key="3">
    <source>
        <dbReference type="ARBA" id="ARBA00022448"/>
    </source>
</evidence>
<evidence type="ECO:0000256" key="6">
    <source>
        <dbReference type="ARBA" id="ARBA00022847"/>
    </source>
</evidence>
<dbReference type="InterPro" id="IPR005829">
    <property type="entry name" value="Sugar_transporter_CS"/>
</dbReference>
<comment type="similarity">
    <text evidence="2">Belongs to the major facilitator superfamily. Metabolite:H+ Symporter (MHS) family (TC 2.A.1.6) family.</text>
</comment>
<dbReference type="EMBL" id="JBICRM010000018">
    <property type="protein sequence ID" value="MFG1706980.1"/>
    <property type="molecule type" value="Genomic_DNA"/>
</dbReference>
<evidence type="ECO:0000256" key="5">
    <source>
        <dbReference type="ARBA" id="ARBA00022692"/>
    </source>
</evidence>
<reference evidence="12 13" key="1">
    <citation type="submission" date="2024-10" db="EMBL/GenBank/DDBJ databases">
        <authorList>
            <person name="Topkara A.R."/>
            <person name="Saygin H."/>
        </authorList>
    </citation>
    <scope>NUCLEOTIDE SEQUENCE [LARGE SCALE GENOMIC DNA]</scope>
    <source>
        <strain evidence="12 13">M3C6</strain>
    </source>
</reference>
<dbReference type="InterPro" id="IPR051084">
    <property type="entry name" value="H+-coupled_symporters"/>
</dbReference>
<proteinExistence type="inferred from homology"/>
<comment type="caution">
    <text evidence="12">The sequence shown here is derived from an EMBL/GenBank/DDBJ whole genome shotgun (WGS) entry which is preliminary data.</text>
</comment>
<evidence type="ECO:0000256" key="8">
    <source>
        <dbReference type="ARBA" id="ARBA00023136"/>
    </source>
</evidence>
<feature type="domain" description="Major facilitator superfamily (MFS) profile" evidence="11">
    <location>
        <begin position="19"/>
        <end position="425"/>
    </location>
</feature>
<evidence type="ECO:0000256" key="4">
    <source>
        <dbReference type="ARBA" id="ARBA00022475"/>
    </source>
</evidence>